<dbReference type="PATRIC" id="fig|762051.18.peg.399"/>
<reference evidence="1 2" key="1">
    <citation type="journal article" date="2010" name="J. Bacteriol.">
        <title>Complete genome sequence analysis of Leuconostoc kimchii IMSNU 11154.</title>
        <authorList>
            <person name="Oh H.M."/>
            <person name="Cho Y.J."/>
            <person name="Kim B.K."/>
            <person name="Roe J.H."/>
            <person name="Kang S.O."/>
            <person name="Nahm B.H."/>
            <person name="Jeong G."/>
            <person name="Han H.U."/>
            <person name="Chun J."/>
        </authorList>
    </citation>
    <scope>NUCLEOTIDE SEQUENCE [LARGE SCALE GENOMIC DNA]</scope>
    <source>
        <strain evidence="2">IMSNU 11154 / KCTC 2386 / IH25</strain>
    </source>
</reference>
<name>D5T0Y9_LEUKI</name>
<organism evidence="1 2">
    <name type="scientific">Leuconostoc kimchii (strain IMSNU 11154 / KCTC 2386 / IH25)</name>
    <dbReference type="NCBI Taxonomy" id="762051"/>
    <lineage>
        <taxon>Bacteria</taxon>
        <taxon>Bacillati</taxon>
        <taxon>Bacillota</taxon>
        <taxon>Bacilli</taxon>
        <taxon>Lactobacillales</taxon>
        <taxon>Lactobacillaceae</taxon>
        <taxon>Leuconostoc</taxon>
    </lineage>
</organism>
<dbReference type="HOGENOM" id="CLU_2494129_0_0_9"/>
<dbReference type="EMBL" id="CP001758">
    <property type="protein sequence ID" value="ADG39938.1"/>
    <property type="molecule type" value="Genomic_DNA"/>
</dbReference>
<dbReference type="STRING" id="762051.LKI_01975"/>
<proteinExistence type="predicted"/>
<dbReference type="KEGG" id="lki:LKI_01975"/>
<dbReference type="AlphaFoldDB" id="D5T0Y9"/>
<sequence length="86" mass="10000">MNEFENVHLEHEYSLESGTLHVDTPGSKHFKDIFIEETPSLLRKISLYDNGLIIYFEQTSSKIVLRTNRPLYQIGDGKFSIEDPEK</sequence>
<protein>
    <submittedName>
        <fullName evidence="1">Uncharacterized protein</fullName>
    </submittedName>
</protein>
<evidence type="ECO:0000313" key="1">
    <source>
        <dbReference type="EMBL" id="ADG39938.1"/>
    </source>
</evidence>
<gene>
    <name evidence="1" type="ordered locus">LKI_01975</name>
</gene>
<evidence type="ECO:0000313" key="2">
    <source>
        <dbReference type="Proteomes" id="UP000002362"/>
    </source>
</evidence>
<dbReference type="Proteomes" id="UP000002362">
    <property type="component" value="Chromosome"/>
</dbReference>
<accession>D5T0Y9</accession>
<dbReference type="RefSeq" id="WP_013102537.1">
    <property type="nucleotide sequence ID" value="NC_014136.1"/>
</dbReference>